<dbReference type="Proteomes" id="UP000886289">
    <property type="component" value="Unassembled WGS sequence"/>
</dbReference>
<organism evidence="1">
    <name type="scientific">Desulfofervidus auxilii</name>
    <dbReference type="NCBI Taxonomy" id="1621989"/>
    <lineage>
        <taxon>Bacteria</taxon>
        <taxon>Pseudomonadati</taxon>
        <taxon>Thermodesulfobacteriota</taxon>
        <taxon>Candidatus Desulfofervidia</taxon>
        <taxon>Candidatus Desulfofervidales</taxon>
        <taxon>Candidatus Desulfofervidaceae</taxon>
        <taxon>Candidatus Desulfofervidus</taxon>
    </lineage>
</organism>
<dbReference type="EMBL" id="DRBS01000126">
    <property type="protein sequence ID" value="HDD43861.1"/>
    <property type="molecule type" value="Genomic_DNA"/>
</dbReference>
<reference evidence="1" key="1">
    <citation type="journal article" date="2020" name="mSystems">
        <title>Genome- and Community-Level Interaction Insights into Carbon Utilization and Element Cycling Functions of Hydrothermarchaeota in Hydrothermal Sediment.</title>
        <authorList>
            <person name="Zhou Z."/>
            <person name="Liu Y."/>
            <person name="Xu W."/>
            <person name="Pan J."/>
            <person name="Luo Z.H."/>
            <person name="Li M."/>
        </authorList>
    </citation>
    <scope>NUCLEOTIDE SEQUENCE [LARGE SCALE GENOMIC DNA]</scope>
    <source>
        <strain evidence="1">HyVt-233</strain>
    </source>
</reference>
<proteinExistence type="predicted"/>
<name>A0A7C0Y441_DESA2</name>
<comment type="caution">
    <text evidence="1">The sequence shown here is derived from an EMBL/GenBank/DDBJ whole genome shotgun (WGS) entry which is preliminary data.</text>
</comment>
<dbReference type="AlphaFoldDB" id="A0A7C0Y441"/>
<gene>
    <name evidence="1" type="ORF">ENG63_03245</name>
</gene>
<evidence type="ECO:0008006" key="2">
    <source>
        <dbReference type="Google" id="ProtNLM"/>
    </source>
</evidence>
<evidence type="ECO:0000313" key="1">
    <source>
        <dbReference type="EMBL" id="HDD43861.1"/>
    </source>
</evidence>
<sequence length="81" mass="9939">MERIKKWKLKETMIIETLLFPEEVLVGHNKRFIAHRRYENHIVRAVYEYENNIPVLVTVYFPYKDRYFKGGNIYENKIFKG</sequence>
<accession>A0A7C0Y441</accession>
<protein>
    <recommendedName>
        <fullName evidence="2">DUF4258 domain-containing protein</fullName>
    </recommendedName>
</protein>